<evidence type="ECO:0000256" key="5">
    <source>
        <dbReference type="ARBA" id="ARBA00023136"/>
    </source>
</evidence>
<dbReference type="OMA" id="WQRKRIV"/>
<dbReference type="InterPro" id="IPR028055">
    <property type="entry name" value="YidC/Oxa/ALB_C"/>
</dbReference>
<evidence type="ECO:0000313" key="10">
    <source>
        <dbReference type="Proteomes" id="UP000242180"/>
    </source>
</evidence>
<feature type="domain" description="Membrane insertase YidC/Oxa/ALB C-terminal" evidence="8">
    <location>
        <begin position="44"/>
        <end position="262"/>
    </location>
</feature>
<gene>
    <name evidence="9" type="ORF">BCR43DRAFT_349810</name>
</gene>
<dbReference type="AlphaFoldDB" id="A0A1X2H629"/>
<evidence type="ECO:0000256" key="6">
    <source>
        <dbReference type="RuleBase" id="RU003945"/>
    </source>
</evidence>
<evidence type="ECO:0000256" key="7">
    <source>
        <dbReference type="SAM" id="Phobius"/>
    </source>
</evidence>
<comment type="subcellular location">
    <subcellularLocation>
        <location evidence="1 6">Membrane</location>
        <topology evidence="1 6">Multi-pass membrane protein</topology>
    </subcellularLocation>
</comment>
<comment type="caution">
    <text evidence="9">The sequence shown here is derived from an EMBL/GenBank/DDBJ whole genome shotgun (WGS) entry which is preliminary data.</text>
</comment>
<dbReference type="Pfam" id="PF02096">
    <property type="entry name" value="60KD_IMP"/>
    <property type="match status" value="1"/>
</dbReference>
<keyword evidence="3 6" id="KW-0812">Transmembrane</keyword>
<evidence type="ECO:0000313" key="9">
    <source>
        <dbReference type="EMBL" id="ORY93923.1"/>
    </source>
</evidence>
<comment type="similarity">
    <text evidence="2 6">Belongs to the OXA1/ALB3/YidC family.</text>
</comment>
<proteinExistence type="inferred from homology"/>
<dbReference type="PANTHER" id="PTHR12428:SF65">
    <property type="entry name" value="CYTOCHROME C OXIDASE ASSEMBLY PROTEIN COX18, MITOCHONDRIAL"/>
    <property type="match status" value="1"/>
</dbReference>
<dbReference type="STRING" id="13706.A0A1X2H629"/>
<dbReference type="GO" id="GO:0033617">
    <property type="term" value="P:mitochondrial respiratory chain complex IV assembly"/>
    <property type="evidence" value="ECO:0007669"/>
    <property type="project" value="TreeGrafter"/>
</dbReference>
<evidence type="ECO:0000256" key="3">
    <source>
        <dbReference type="ARBA" id="ARBA00022692"/>
    </source>
</evidence>
<dbReference type="OrthoDB" id="2148490at2759"/>
<dbReference type="InParanoid" id="A0A1X2H629"/>
<organism evidence="9 10">
    <name type="scientific">Syncephalastrum racemosum</name>
    <name type="common">Filamentous fungus</name>
    <dbReference type="NCBI Taxonomy" id="13706"/>
    <lineage>
        <taxon>Eukaryota</taxon>
        <taxon>Fungi</taxon>
        <taxon>Fungi incertae sedis</taxon>
        <taxon>Mucoromycota</taxon>
        <taxon>Mucoromycotina</taxon>
        <taxon>Mucoromycetes</taxon>
        <taxon>Mucorales</taxon>
        <taxon>Syncephalastraceae</taxon>
        <taxon>Syncephalastrum</taxon>
    </lineage>
</organism>
<sequence length="289" mass="32554">MPRVGRLQRLVHLRPHRHSGALPIVLAANQSVLDTLHQSVALPWWATIVGTTCALRSAFTLPIAVYQQRSIGKMIQLAPMVQSWAETLKVHVATEAKEAGWDYKKYQQELQKQYRAKVNQLYSDHGCARWKMLMLPWVQMPLFISMSLTLRHLSGYPLPWYGQLADAPAPGLTEGGLAWFTDLTLPDPTLAFPFLIGAGNLINVELNAFYARQGQQTRTQKIMTNAFRCLSLAFIPIAAQAPMAIGLYWFTSSWYSVAQNVAFRIPKLRHRLGMPALPKPKPKAPEKLE</sequence>
<evidence type="ECO:0000256" key="4">
    <source>
        <dbReference type="ARBA" id="ARBA00022989"/>
    </source>
</evidence>
<feature type="transmembrane region" description="Helical" evidence="7">
    <location>
        <begin position="132"/>
        <end position="150"/>
    </location>
</feature>
<evidence type="ECO:0000256" key="1">
    <source>
        <dbReference type="ARBA" id="ARBA00004141"/>
    </source>
</evidence>
<dbReference type="InterPro" id="IPR001708">
    <property type="entry name" value="YidC/ALB3/OXA1/COX18"/>
</dbReference>
<evidence type="ECO:0000259" key="8">
    <source>
        <dbReference type="Pfam" id="PF02096"/>
    </source>
</evidence>
<feature type="transmembrane region" description="Helical" evidence="7">
    <location>
        <begin position="190"/>
        <end position="210"/>
    </location>
</feature>
<dbReference type="GO" id="GO:0032977">
    <property type="term" value="F:membrane insertase activity"/>
    <property type="evidence" value="ECO:0007669"/>
    <property type="project" value="InterPro"/>
</dbReference>
<reference evidence="9 10" key="1">
    <citation type="submission" date="2016-07" db="EMBL/GenBank/DDBJ databases">
        <title>Pervasive Adenine N6-methylation of Active Genes in Fungi.</title>
        <authorList>
            <consortium name="DOE Joint Genome Institute"/>
            <person name="Mondo S.J."/>
            <person name="Dannebaum R.O."/>
            <person name="Kuo R.C."/>
            <person name="Labutti K."/>
            <person name="Haridas S."/>
            <person name="Kuo A."/>
            <person name="Salamov A."/>
            <person name="Ahrendt S.R."/>
            <person name="Lipzen A."/>
            <person name="Sullivan W."/>
            <person name="Andreopoulos W.B."/>
            <person name="Clum A."/>
            <person name="Lindquist E."/>
            <person name="Daum C."/>
            <person name="Ramamoorthy G.K."/>
            <person name="Gryganskyi A."/>
            <person name="Culley D."/>
            <person name="Magnuson J.K."/>
            <person name="James T.Y."/>
            <person name="O'Malley M.A."/>
            <person name="Stajich J.E."/>
            <person name="Spatafora J.W."/>
            <person name="Visel A."/>
            <person name="Grigoriev I.V."/>
        </authorList>
    </citation>
    <scope>NUCLEOTIDE SEQUENCE [LARGE SCALE GENOMIC DNA]</scope>
    <source>
        <strain evidence="9 10">NRRL 2496</strain>
    </source>
</reference>
<dbReference type="GO" id="GO:0005743">
    <property type="term" value="C:mitochondrial inner membrane"/>
    <property type="evidence" value="ECO:0007669"/>
    <property type="project" value="TreeGrafter"/>
</dbReference>
<dbReference type="GO" id="GO:0032979">
    <property type="term" value="P:protein insertion into mitochondrial inner membrane from matrix"/>
    <property type="evidence" value="ECO:0007669"/>
    <property type="project" value="TreeGrafter"/>
</dbReference>
<dbReference type="PANTHER" id="PTHR12428">
    <property type="entry name" value="OXA1"/>
    <property type="match status" value="1"/>
</dbReference>
<feature type="transmembrane region" description="Helical" evidence="7">
    <location>
        <begin position="230"/>
        <end position="250"/>
    </location>
</feature>
<keyword evidence="4 7" id="KW-1133">Transmembrane helix</keyword>
<name>A0A1X2H629_SYNRA</name>
<dbReference type="EMBL" id="MCGN01000008">
    <property type="protein sequence ID" value="ORY93923.1"/>
    <property type="molecule type" value="Genomic_DNA"/>
</dbReference>
<evidence type="ECO:0000256" key="2">
    <source>
        <dbReference type="ARBA" id="ARBA00009877"/>
    </source>
</evidence>
<dbReference type="CDD" id="cd20069">
    <property type="entry name" value="5TM_Oxa1-like"/>
    <property type="match status" value="1"/>
</dbReference>
<keyword evidence="10" id="KW-1185">Reference proteome</keyword>
<protein>
    <submittedName>
        <fullName evidence="9">60Kd inner membrane protein-domain-containing protein</fullName>
    </submittedName>
</protein>
<keyword evidence="5 7" id="KW-0472">Membrane</keyword>
<dbReference type="Proteomes" id="UP000242180">
    <property type="component" value="Unassembled WGS sequence"/>
</dbReference>
<accession>A0A1X2H629</accession>